<feature type="transmembrane region" description="Helical" evidence="16">
    <location>
        <begin position="188"/>
        <end position="208"/>
    </location>
</feature>
<feature type="transmembrane region" description="Helical" evidence="16">
    <location>
        <begin position="304"/>
        <end position="327"/>
    </location>
</feature>
<comment type="subcellular location">
    <subcellularLocation>
        <location evidence="1">Membrane</location>
        <topology evidence="1">Multi-pass membrane protein</topology>
    </subcellularLocation>
</comment>
<feature type="transmembrane region" description="Helical" evidence="16">
    <location>
        <begin position="339"/>
        <end position="359"/>
    </location>
</feature>
<gene>
    <name evidence="17" type="ORF">BW47_05060</name>
</gene>
<dbReference type="RefSeq" id="WP_012057165.1">
    <property type="nucleotide sequence ID" value="NZ_CP007389.1"/>
</dbReference>
<name>A0ABM6GEY8_9BACT</name>
<feature type="transmembrane region" description="Helical" evidence="16">
    <location>
        <begin position="164"/>
        <end position="181"/>
    </location>
</feature>
<keyword evidence="8 16" id="KW-0472">Membrane</keyword>
<reference evidence="17 18" key="1">
    <citation type="submission" date="2014-02" db="EMBL/GenBank/DDBJ databases">
        <title>Diversity of Thermotogales isolates from hydrothermal vents.</title>
        <authorList>
            <person name="Haverkamp T.H.A."/>
            <person name="Lossouarn J."/>
            <person name="Geslin C."/>
            <person name="Nesbo C.L."/>
        </authorList>
    </citation>
    <scope>NUCLEOTIDE SEQUENCE [LARGE SCALE GENOMIC DNA]</scope>
    <source>
        <strain evidence="17 18">431</strain>
    </source>
</reference>
<protein>
    <recommendedName>
        <fullName evidence="12">Probable peptidoglycan glycosyltransferase FtsW</fullName>
        <ecNumber evidence="14">2.4.99.28</ecNumber>
    </recommendedName>
    <alternativeName>
        <fullName evidence="13">Cell division protein FtsW</fullName>
    </alternativeName>
    <alternativeName>
        <fullName evidence="10">Cell wall polymerase</fullName>
    </alternativeName>
    <alternativeName>
        <fullName evidence="9">Peptidoglycan polymerase</fullName>
    </alternativeName>
</protein>
<dbReference type="PANTHER" id="PTHR30474">
    <property type="entry name" value="CELL CYCLE PROTEIN"/>
    <property type="match status" value="1"/>
</dbReference>
<evidence type="ECO:0000256" key="4">
    <source>
        <dbReference type="ARBA" id="ARBA00022692"/>
    </source>
</evidence>
<evidence type="ECO:0000313" key="17">
    <source>
        <dbReference type="EMBL" id="APT73924.1"/>
    </source>
</evidence>
<evidence type="ECO:0000256" key="13">
    <source>
        <dbReference type="ARBA" id="ARBA00041418"/>
    </source>
</evidence>
<keyword evidence="4 16" id="KW-0812">Transmembrane</keyword>
<comment type="catalytic activity">
    <reaction evidence="15">
        <text>[GlcNAc-(1-&gt;4)-Mur2Ac(oyl-L-Ala-gamma-D-Glu-L-Lys-D-Ala-D-Ala)](n)-di-trans,octa-cis-undecaprenyl diphosphate + beta-D-GlcNAc-(1-&gt;4)-Mur2Ac(oyl-L-Ala-gamma-D-Glu-L-Lys-D-Ala-D-Ala)-di-trans,octa-cis-undecaprenyl diphosphate = [GlcNAc-(1-&gt;4)-Mur2Ac(oyl-L-Ala-gamma-D-Glu-L-Lys-D-Ala-D-Ala)](n+1)-di-trans,octa-cis-undecaprenyl diphosphate + di-trans,octa-cis-undecaprenyl diphosphate + H(+)</text>
        <dbReference type="Rhea" id="RHEA:23708"/>
        <dbReference type="Rhea" id="RHEA-COMP:9602"/>
        <dbReference type="Rhea" id="RHEA-COMP:9603"/>
        <dbReference type="ChEBI" id="CHEBI:15378"/>
        <dbReference type="ChEBI" id="CHEBI:58405"/>
        <dbReference type="ChEBI" id="CHEBI:60033"/>
        <dbReference type="ChEBI" id="CHEBI:78435"/>
        <dbReference type="EC" id="2.4.99.28"/>
    </reaction>
</comment>
<dbReference type="InterPro" id="IPR001182">
    <property type="entry name" value="FtsW/RodA"/>
</dbReference>
<evidence type="ECO:0000256" key="7">
    <source>
        <dbReference type="ARBA" id="ARBA00022989"/>
    </source>
</evidence>
<organism evidence="17 18">
    <name type="scientific">Thermosipho melanesiensis</name>
    <dbReference type="NCBI Taxonomy" id="46541"/>
    <lineage>
        <taxon>Bacteria</taxon>
        <taxon>Thermotogati</taxon>
        <taxon>Thermotogota</taxon>
        <taxon>Thermotogae</taxon>
        <taxon>Thermotogales</taxon>
        <taxon>Fervidobacteriaceae</taxon>
        <taxon>Thermosipho</taxon>
    </lineage>
</organism>
<evidence type="ECO:0000256" key="10">
    <source>
        <dbReference type="ARBA" id="ARBA00033270"/>
    </source>
</evidence>
<evidence type="ECO:0000256" key="12">
    <source>
        <dbReference type="ARBA" id="ARBA00041185"/>
    </source>
</evidence>
<evidence type="ECO:0000256" key="16">
    <source>
        <dbReference type="SAM" id="Phobius"/>
    </source>
</evidence>
<evidence type="ECO:0000313" key="18">
    <source>
        <dbReference type="Proteomes" id="UP000185490"/>
    </source>
</evidence>
<dbReference type="Pfam" id="PF01098">
    <property type="entry name" value="FTSW_RODA_SPOVE"/>
    <property type="match status" value="1"/>
</dbReference>
<evidence type="ECO:0000256" key="15">
    <source>
        <dbReference type="ARBA" id="ARBA00049902"/>
    </source>
</evidence>
<evidence type="ECO:0000256" key="3">
    <source>
        <dbReference type="ARBA" id="ARBA00022679"/>
    </source>
</evidence>
<evidence type="ECO:0000256" key="11">
    <source>
        <dbReference type="ARBA" id="ARBA00038053"/>
    </source>
</evidence>
<feature type="transmembrane region" description="Helical" evidence="16">
    <location>
        <begin position="6"/>
        <end position="24"/>
    </location>
</feature>
<feature type="transmembrane region" description="Helical" evidence="16">
    <location>
        <begin position="270"/>
        <end position="292"/>
    </location>
</feature>
<sequence>MRYSTLILFTAIFALFIIASVALYSIDFARDYYDLGTKHFFRKYIVYILMGIIVSSFLAFFLNIELLENKKTLWWLYGLVVILLLLALVGPFSYERNGANRWIKIENFPFTFQPSEIAKVYIIYFLSLYIKDNKEKMKHIWYGLLKPLILISPILFLIFIEPDFSTTMLIVLVAITLLYFGGVKMFQIIFLSFLLIVLLFISKEVGLIHDYQLKRINDFLSNEMHWQLEKAYEAIGNGGILGAGPTLGKYYFLVPQSESDFILATIGENLGFFGILIIISSYLFIVSSLIKISDEINNEFLRYFIWGYATLMLFHVVINMGVVSHIFPVTGITLPFVSYGGSSILSFSIGLGIIFSGVYSQE</sequence>
<keyword evidence="18" id="KW-1185">Reference proteome</keyword>
<evidence type="ECO:0000256" key="6">
    <source>
        <dbReference type="ARBA" id="ARBA00022984"/>
    </source>
</evidence>
<comment type="similarity">
    <text evidence="11">Belongs to the SEDS family. FtsW subfamily.</text>
</comment>
<feature type="transmembrane region" description="Helical" evidence="16">
    <location>
        <begin position="74"/>
        <end position="94"/>
    </location>
</feature>
<feature type="transmembrane region" description="Helical" evidence="16">
    <location>
        <begin position="140"/>
        <end position="158"/>
    </location>
</feature>
<keyword evidence="5" id="KW-0133">Cell shape</keyword>
<keyword evidence="7 16" id="KW-1133">Transmembrane helix</keyword>
<dbReference type="PANTHER" id="PTHR30474:SF2">
    <property type="entry name" value="PEPTIDOGLYCAN GLYCOSYLTRANSFERASE FTSW-RELATED"/>
    <property type="match status" value="1"/>
</dbReference>
<keyword evidence="6" id="KW-0573">Peptidoglycan synthesis</keyword>
<evidence type="ECO:0000256" key="5">
    <source>
        <dbReference type="ARBA" id="ARBA00022960"/>
    </source>
</evidence>
<evidence type="ECO:0000256" key="1">
    <source>
        <dbReference type="ARBA" id="ARBA00004141"/>
    </source>
</evidence>
<evidence type="ECO:0000256" key="8">
    <source>
        <dbReference type="ARBA" id="ARBA00023136"/>
    </source>
</evidence>
<dbReference type="EMBL" id="CP007389">
    <property type="protein sequence ID" value="APT73924.1"/>
    <property type="molecule type" value="Genomic_DNA"/>
</dbReference>
<evidence type="ECO:0000256" key="2">
    <source>
        <dbReference type="ARBA" id="ARBA00022676"/>
    </source>
</evidence>
<evidence type="ECO:0000256" key="9">
    <source>
        <dbReference type="ARBA" id="ARBA00032370"/>
    </source>
</evidence>
<dbReference type="EC" id="2.4.99.28" evidence="14"/>
<accession>A0ABM6GEY8</accession>
<proteinExistence type="inferred from homology"/>
<keyword evidence="3" id="KW-0808">Transferase</keyword>
<keyword evidence="2" id="KW-0328">Glycosyltransferase</keyword>
<evidence type="ECO:0000256" key="14">
    <source>
        <dbReference type="ARBA" id="ARBA00044770"/>
    </source>
</evidence>
<feature type="transmembrane region" description="Helical" evidence="16">
    <location>
        <begin position="44"/>
        <end position="62"/>
    </location>
</feature>
<dbReference type="Proteomes" id="UP000185490">
    <property type="component" value="Chromosome"/>
</dbReference>